<sequence>MALDQGSMFVAAYETKLHVLSRYATQLVTIEEERICLFIRGLNSELQVLSVHMTSTRRSFNEVTDFVKKVEGVRRDGQAKTLAKRAKNSGNFQGSYSRGSGKPMLAAKPIQFAMPASTGNYSGTPPHNLIQDSQGDAPSTGSRPSFDRTWYNYGEPRHMRKDCPHLRVLDSAQQQTRAVVPTRNSNNGRGRSQGGRGGNQRGCGGRGNGNVGRDTGDQGHQQDQGIHNAPKVQPQGEVTNPKFRDAIRMLSQVVTNQVGPQRENRQDVVDTSKIRQVSGLILIQNWILSQILGAGVEVESRSDLGSWVGCIDQIPSWMLGLKGGVGSRVGVGPR</sequence>
<proteinExistence type="predicted"/>
<dbReference type="Proteomes" id="UP001234989">
    <property type="component" value="Chromosome 12"/>
</dbReference>
<reference evidence="2" key="1">
    <citation type="submission" date="2023-08" db="EMBL/GenBank/DDBJ databases">
        <title>A de novo genome assembly of Solanum verrucosum Schlechtendal, a Mexican diploid species geographically isolated from the other diploid A-genome species in potato relatives.</title>
        <authorList>
            <person name="Hosaka K."/>
        </authorList>
    </citation>
    <scope>NUCLEOTIDE SEQUENCE</scope>
    <source>
        <tissue evidence="2">Young leaves</tissue>
    </source>
</reference>
<dbReference type="AlphaFoldDB" id="A0AAF1A038"/>
<organism evidence="2 3">
    <name type="scientific">Solanum verrucosum</name>
    <dbReference type="NCBI Taxonomy" id="315347"/>
    <lineage>
        <taxon>Eukaryota</taxon>
        <taxon>Viridiplantae</taxon>
        <taxon>Streptophyta</taxon>
        <taxon>Embryophyta</taxon>
        <taxon>Tracheophyta</taxon>
        <taxon>Spermatophyta</taxon>
        <taxon>Magnoliopsida</taxon>
        <taxon>eudicotyledons</taxon>
        <taxon>Gunneridae</taxon>
        <taxon>Pentapetalae</taxon>
        <taxon>asterids</taxon>
        <taxon>lamiids</taxon>
        <taxon>Solanales</taxon>
        <taxon>Solanaceae</taxon>
        <taxon>Solanoideae</taxon>
        <taxon>Solaneae</taxon>
        <taxon>Solanum</taxon>
    </lineage>
</organism>
<feature type="region of interest" description="Disordered" evidence="1">
    <location>
        <begin position="173"/>
        <end position="238"/>
    </location>
</feature>
<evidence type="ECO:0000313" key="2">
    <source>
        <dbReference type="EMBL" id="WMV59252.1"/>
    </source>
</evidence>
<evidence type="ECO:0008006" key="4">
    <source>
        <dbReference type="Google" id="ProtNLM"/>
    </source>
</evidence>
<evidence type="ECO:0000256" key="1">
    <source>
        <dbReference type="SAM" id="MobiDB-lite"/>
    </source>
</evidence>
<dbReference type="EMBL" id="CP133623">
    <property type="protein sequence ID" value="WMV59252.1"/>
    <property type="molecule type" value="Genomic_DNA"/>
</dbReference>
<gene>
    <name evidence="2" type="ORF">MTR67_052637</name>
</gene>
<feature type="compositionally biased region" description="Polar residues" evidence="1">
    <location>
        <begin position="117"/>
        <end position="143"/>
    </location>
</feature>
<feature type="compositionally biased region" description="Gly residues" evidence="1">
    <location>
        <begin position="191"/>
        <end position="210"/>
    </location>
</feature>
<protein>
    <recommendedName>
        <fullName evidence="4">Gag-pol polyprotein</fullName>
    </recommendedName>
</protein>
<evidence type="ECO:0000313" key="3">
    <source>
        <dbReference type="Proteomes" id="UP001234989"/>
    </source>
</evidence>
<accession>A0AAF1A038</accession>
<keyword evidence="3" id="KW-1185">Reference proteome</keyword>
<name>A0AAF1A038_SOLVR</name>
<feature type="region of interest" description="Disordered" evidence="1">
    <location>
        <begin position="117"/>
        <end position="159"/>
    </location>
</feature>